<dbReference type="InterPro" id="IPR018060">
    <property type="entry name" value="HTH_AraC"/>
</dbReference>
<dbReference type="Gene3D" id="3.40.50.880">
    <property type="match status" value="1"/>
</dbReference>
<feature type="transmembrane region" description="Helical" evidence="4">
    <location>
        <begin position="21"/>
        <end position="38"/>
    </location>
</feature>
<sequence>MTYKRQFRSFTTGRRMRQITFALYPGYSVIALAVASVFETANGLAAAPVYDLRFISETGGPVRTSSGLSLSSEPFDNSVGDTLIIGGNGAGPVEPSPDMLAFVRQAPERYRRIAAICTGAFILAEAGLLDGRRATTHWLCARDMQRRFPKIKLDEDRIFINDGQIWTSAGMTAGIDLALALVESDLGDEAAKAVARKLVMYHRRAGGQSQFSTLLELSPKSDRIQKALIFARDNLHKPLTVPQLAEAAHLSPRQFSRAFHAETGQSPAKAIENLRVEAARTLMEQSRHAIDVVARQTGFSDRDHMRRAFLRAFGQPPQVLRRNARNDGVPSESRVMGGLTA</sequence>
<keyword evidence="4" id="KW-0472">Membrane</keyword>
<dbReference type="Pfam" id="PF01965">
    <property type="entry name" value="DJ-1_PfpI"/>
    <property type="match status" value="1"/>
</dbReference>
<name>S5YU63_PARAH</name>
<dbReference type="SUPFAM" id="SSF52317">
    <property type="entry name" value="Class I glutamine amidotransferase-like"/>
    <property type="match status" value="1"/>
</dbReference>
<evidence type="ECO:0000256" key="1">
    <source>
        <dbReference type="ARBA" id="ARBA00023015"/>
    </source>
</evidence>
<dbReference type="PANTHER" id="PTHR43130:SF3">
    <property type="entry name" value="HTH-TYPE TRANSCRIPTIONAL REGULATOR RV1931C"/>
    <property type="match status" value="1"/>
</dbReference>
<proteinExistence type="predicted"/>
<gene>
    <name evidence="6" type="ORF">JCM7686_1680</name>
</gene>
<dbReference type="EMBL" id="CP006650">
    <property type="protein sequence ID" value="AGT08781.1"/>
    <property type="molecule type" value="Genomic_DNA"/>
</dbReference>
<keyword evidence="7" id="KW-1185">Reference proteome</keyword>
<dbReference type="GO" id="GO:0043565">
    <property type="term" value="F:sequence-specific DNA binding"/>
    <property type="evidence" value="ECO:0007669"/>
    <property type="project" value="InterPro"/>
</dbReference>
<dbReference type="Gene3D" id="1.10.10.60">
    <property type="entry name" value="Homeodomain-like"/>
    <property type="match status" value="1"/>
</dbReference>
<dbReference type="InterPro" id="IPR052158">
    <property type="entry name" value="INH-QAR"/>
</dbReference>
<feature type="domain" description="HTH araC/xylS-type" evidence="5">
    <location>
        <begin position="225"/>
        <end position="323"/>
    </location>
</feature>
<evidence type="ECO:0000256" key="3">
    <source>
        <dbReference type="SAM" id="MobiDB-lite"/>
    </source>
</evidence>
<dbReference type="InterPro" id="IPR009057">
    <property type="entry name" value="Homeodomain-like_sf"/>
</dbReference>
<keyword evidence="2" id="KW-0804">Transcription</keyword>
<keyword evidence="1" id="KW-0805">Transcription regulation</keyword>
<dbReference type="Proteomes" id="UP000015480">
    <property type="component" value="Chromosome"/>
</dbReference>
<evidence type="ECO:0000256" key="2">
    <source>
        <dbReference type="ARBA" id="ARBA00023163"/>
    </source>
</evidence>
<dbReference type="InterPro" id="IPR029062">
    <property type="entry name" value="Class_I_gatase-like"/>
</dbReference>
<dbReference type="PROSITE" id="PS01124">
    <property type="entry name" value="HTH_ARAC_FAMILY_2"/>
    <property type="match status" value="1"/>
</dbReference>
<keyword evidence="4" id="KW-0812">Transmembrane</keyword>
<dbReference type="PATRIC" id="fig|1367847.3.peg.1661"/>
<dbReference type="InterPro" id="IPR002818">
    <property type="entry name" value="DJ-1/PfpI"/>
</dbReference>
<dbReference type="SMART" id="SM00342">
    <property type="entry name" value="HTH_ARAC"/>
    <property type="match status" value="1"/>
</dbReference>
<dbReference type="PANTHER" id="PTHR43130">
    <property type="entry name" value="ARAC-FAMILY TRANSCRIPTIONAL REGULATOR"/>
    <property type="match status" value="1"/>
</dbReference>
<dbReference type="Pfam" id="PF12833">
    <property type="entry name" value="HTH_18"/>
    <property type="match status" value="1"/>
</dbReference>
<dbReference type="SUPFAM" id="SSF46689">
    <property type="entry name" value="Homeodomain-like"/>
    <property type="match status" value="2"/>
</dbReference>
<keyword evidence="4" id="KW-1133">Transmembrane helix</keyword>
<evidence type="ECO:0000256" key="4">
    <source>
        <dbReference type="SAM" id="Phobius"/>
    </source>
</evidence>
<protein>
    <submittedName>
        <fullName evidence="6">Transcriptional regulator, AraC family</fullName>
    </submittedName>
</protein>
<dbReference type="CDD" id="cd03137">
    <property type="entry name" value="GATase1_AraC_1"/>
    <property type="match status" value="1"/>
</dbReference>
<evidence type="ECO:0000313" key="6">
    <source>
        <dbReference type="EMBL" id="AGT08781.1"/>
    </source>
</evidence>
<accession>S5YU63</accession>
<organism evidence="6 7">
    <name type="scientific">Paracoccus aminophilus JCM 7686</name>
    <dbReference type="NCBI Taxonomy" id="1367847"/>
    <lineage>
        <taxon>Bacteria</taxon>
        <taxon>Pseudomonadati</taxon>
        <taxon>Pseudomonadota</taxon>
        <taxon>Alphaproteobacteria</taxon>
        <taxon>Rhodobacterales</taxon>
        <taxon>Paracoccaceae</taxon>
        <taxon>Paracoccus</taxon>
    </lineage>
</organism>
<feature type="region of interest" description="Disordered" evidence="3">
    <location>
        <begin position="322"/>
        <end position="341"/>
    </location>
</feature>
<dbReference type="GO" id="GO:0003700">
    <property type="term" value="F:DNA-binding transcription factor activity"/>
    <property type="evidence" value="ECO:0007669"/>
    <property type="project" value="InterPro"/>
</dbReference>
<dbReference type="eggNOG" id="COG4977">
    <property type="taxonomic scope" value="Bacteria"/>
</dbReference>
<dbReference type="HOGENOM" id="CLU_000445_59_0_5"/>
<dbReference type="KEGG" id="pami:JCM7686_1680"/>
<dbReference type="STRING" id="1367847.JCM7686_1680"/>
<evidence type="ECO:0000313" key="7">
    <source>
        <dbReference type="Proteomes" id="UP000015480"/>
    </source>
</evidence>
<reference evidence="6 7" key="1">
    <citation type="journal article" date="2014" name="BMC Genomics">
        <title>Architecture and functions of a multipartite genome of the methylotrophic bacterium Paracoccus aminophilus JCM 7686, containing primary and secondary chromids.</title>
        <authorList>
            <person name="Dziewit L."/>
            <person name="Czarnecki J."/>
            <person name="Wibberg D."/>
            <person name="Radlinska M."/>
            <person name="Mrozek P."/>
            <person name="Szymczak M."/>
            <person name="Schluter A."/>
            <person name="Puhler A."/>
            <person name="Bartosik D."/>
        </authorList>
    </citation>
    <scope>NUCLEOTIDE SEQUENCE [LARGE SCALE GENOMIC DNA]</scope>
    <source>
        <strain evidence="6">JCM 7686</strain>
    </source>
</reference>
<evidence type="ECO:0000259" key="5">
    <source>
        <dbReference type="PROSITE" id="PS01124"/>
    </source>
</evidence>
<dbReference type="AlphaFoldDB" id="S5YU63"/>